<proteinExistence type="predicted"/>
<sequence length="125" mass="13510">MKPLVRMDGWRGRFDAACDAMRRTPFSWGDNDCFVGLVGGLSEALTGADIVAPWRERYTTGVGALRVMRNDGFGNLADLVASVLPEIHISRARVGDVAAIPSNDGFGFTLGIVNGERIFVLRPEG</sequence>
<feature type="non-terminal residue" evidence="2">
    <location>
        <position position="125"/>
    </location>
</feature>
<gene>
    <name evidence="2" type="ORF">ABID12_003769</name>
</gene>
<protein>
    <recommendedName>
        <fullName evidence="1">DUF6950 domain-containing protein</fullName>
    </recommendedName>
</protein>
<dbReference type="RefSeq" id="WP_354435612.1">
    <property type="nucleotide sequence ID" value="NZ_JBEPLY010000017.1"/>
</dbReference>
<keyword evidence="3" id="KW-1185">Reference proteome</keyword>
<dbReference type="EMBL" id="JBEPLY010000017">
    <property type="protein sequence ID" value="MET3601806.1"/>
    <property type="molecule type" value="Genomic_DNA"/>
</dbReference>
<evidence type="ECO:0000313" key="3">
    <source>
        <dbReference type="Proteomes" id="UP001549164"/>
    </source>
</evidence>
<feature type="domain" description="DUF6950" evidence="1">
    <location>
        <begin position="6"/>
        <end position="125"/>
    </location>
</feature>
<name>A0ABV2IFY1_9HYPH</name>
<organism evidence="2 3">
    <name type="scientific">Martelella mangrovi</name>
    <dbReference type="NCBI Taxonomy" id="1397477"/>
    <lineage>
        <taxon>Bacteria</taxon>
        <taxon>Pseudomonadati</taxon>
        <taxon>Pseudomonadota</taxon>
        <taxon>Alphaproteobacteria</taxon>
        <taxon>Hyphomicrobiales</taxon>
        <taxon>Aurantimonadaceae</taxon>
        <taxon>Martelella</taxon>
    </lineage>
</organism>
<dbReference type="Pfam" id="PF22262">
    <property type="entry name" value="DUF6950"/>
    <property type="match status" value="1"/>
</dbReference>
<reference evidence="2 3" key="1">
    <citation type="submission" date="2024-06" db="EMBL/GenBank/DDBJ databases">
        <title>Genomic Encyclopedia of Type Strains, Phase IV (KMG-IV): sequencing the most valuable type-strain genomes for metagenomic binning, comparative biology and taxonomic classification.</title>
        <authorList>
            <person name="Goeker M."/>
        </authorList>
    </citation>
    <scope>NUCLEOTIDE SEQUENCE [LARGE SCALE GENOMIC DNA]</scope>
    <source>
        <strain evidence="2 3">DSM 28102</strain>
    </source>
</reference>
<dbReference type="InterPro" id="IPR053802">
    <property type="entry name" value="DUF6950"/>
</dbReference>
<evidence type="ECO:0000313" key="2">
    <source>
        <dbReference type="EMBL" id="MET3601806.1"/>
    </source>
</evidence>
<evidence type="ECO:0000259" key="1">
    <source>
        <dbReference type="Pfam" id="PF22262"/>
    </source>
</evidence>
<dbReference type="Proteomes" id="UP001549164">
    <property type="component" value="Unassembled WGS sequence"/>
</dbReference>
<accession>A0ABV2IFY1</accession>
<comment type="caution">
    <text evidence="2">The sequence shown here is derived from an EMBL/GenBank/DDBJ whole genome shotgun (WGS) entry which is preliminary data.</text>
</comment>